<keyword evidence="2" id="KW-0472">Membrane</keyword>
<feature type="region of interest" description="Disordered" evidence="1">
    <location>
        <begin position="472"/>
        <end position="762"/>
    </location>
</feature>
<feature type="transmembrane region" description="Helical" evidence="2">
    <location>
        <begin position="308"/>
        <end position="330"/>
    </location>
</feature>
<dbReference type="Pfam" id="PF19590">
    <property type="entry name" value="TrbL_3"/>
    <property type="match status" value="1"/>
</dbReference>
<dbReference type="NCBIfam" id="NF046089">
    <property type="entry name" value="CD3337_EF1877"/>
    <property type="match status" value="1"/>
</dbReference>
<organism evidence="3 4">
    <name type="scientific">Sporolactobacillus shoreicorticis</name>
    <dbReference type="NCBI Taxonomy" id="1923877"/>
    <lineage>
        <taxon>Bacteria</taxon>
        <taxon>Bacillati</taxon>
        <taxon>Bacillota</taxon>
        <taxon>Bacilli</taxon>
        <taxon>Bacillales</taxon>
        <taxon>Sporolactobacillaceae</taxon>
        <taxon>Sporolactobacillus</taxon>
    </lineage>
</organism>
<evidence type="ECO:0000256" key="1">
    <source>
        <dbReference type="SAM" id="MobiDB-lite"/>
    </source>
</evidence>
<dbReference type="EMBL" id="JBHUMQ010000054">
    <property type="protein sequence ID" value="MFD2695785.1"/>
    <property type="molecule type" value="Genomic_DNA"/>
</dbReference>
<name>A0ABW5S7P4_9BACL</name>
<feature type="compositionally biased region" description="Basic and acidic residues" evidence="1">
    <location>
        <begin position="545"/>
        <end position="562"/>
    </location>
</feature>
<dbReference type="RefSeq" id="WP_253061621.1">
    <property type="nucleotide sequence ID" value="NZ_JAMXWM010000009.1"/>
</dbReference>
<evidence type="ECO:0000256" key="2">
    <source>
        <dbReference type="SAM" id="Phobius"/>
    </source>
</evidence>
<feature type="compositionally biased region" description="Polar residues" evidence="1">
    <location>
        <begin position="708"/>
        <end position="739"/>
    </location>
</feature>
<accession>A0ABW5S7P4</accession>
<feature type="compositionally biased region" description="Basic and acidic residues" evidence="1">
    <location>
        <begin position="508"/>
        <end position="522"/>
    </location>
</feature>
<sequence>MHQKKKRHYVVAILWVTLGSLLFFVLIGTAAQAAGLVDETVSAQHAYSHYPLDHYQLDFYVDNSWDWLPWNWTDGIGKQVMYGLYAITNFVWTLSLYLSNATGYLVQEAYSLDFISKTSGAIGKNMQTLAGISSSGFQSAGFYPGFLLMFVLILGIYVTYVGLIKRETTKAMRAVMNFFVVFLLSTSFIAYAPDYIAKINGFSADVSQASLSLGTKMVMPHSASRGQDSAALIRDNLFAIQVQQPWLLLQYGNSDMTKIGTKRVEKLLSESPDANNGQDRETVVKEEIEKEGNKNLTLTKTTPRLGMVFFLFLFNIGISIFVFLLSGIMIFSQILFIIYALFLPISFLLSMIPGFNGMGKQAIMKLFNVIMTRAGITLIVTIAFSISTMLYALSGTFPFFLIAFLQIVTFAGIYAKLGDLMGQFHLQASESQQMGRRVLHRPYRAFSREARRWKRSMGRFFTAGATGAAAGAWAGTEEASKSGAAQGTRTQRPTRESAASSKQPQLEGRTDRTAGAGKETKSRKANPSKQSSTQTKALPVKFRHTLPEEKNKEHDPMTKKTDGPQSRGVQKVAGKEQPREAHRIQQQPMIAQRRELDRARQQKTIQSSLNGRLRTDQSKRKPLQKKEMARSHSSSPRPLAPDSMSKPGRRAMSPNRSFNDQTEKGQMEPFALNRPIVHKPNSKVGQDLIKYDLNKKSPVKTRKEPELISSNSTRQRQPTVPKTNSSQASLVQRSVTGSRKNPAKTRRPAGQRMNRGERGRQT</sequence>
<keyword evidence="4" id="KW-1185">Reference proteome</keyword>
<keyword evidence="2 3" id="KW-0812">Transmembrane</keyword>
<gene>
    <name evidence="3" type="ORF">ACFSUE_19460</name>
</gene>
<feature type="transmembrane region" description="Helical" evidence="2">
    <location>
        <begin position="399"/>
        <end position="417"/>
    </location>
</feature>
<feature type="compositionally biased region" description="Basic and acidic residues" evidence="1">
    <location>
        <begin position="613"/>
        <end position="630"/>
    </location>
</feature>
<feature type="compositionally biased region" description="Polar residues" evidence="1">
    <location>
        <begin position="483"/>
        <end position="504"/>
    </location>
</feature>
<feature type="transmembrane region" description="Helical" evidence="2">
    <location>
        <begin position="336"/>
        <end position="358"/>
    </location>
</feature>
<feature type="compositionally biased region" description="Basic and acidic residues" evidence="1">
    <location>
        <begin position="689"/>
        <end position="706"/>
    </location>
</feature>
<keyword evidence="2" id="KW-1133">Transmembrane helix</keyword>
<feature type="transmembrane region" description="Helical" evidence="2">
    <location>
        <begin position="175"/>
        <end position="193"/>
    </location>
</feature>
<evidence type="ECO:0000313" key="3">
    <source>
        <dbReference type="EMBL" id="MFD2695785.1"/>
    </source>
</evidence>
<comment type="caution">
    <text evidence="3">The sequence shown here is derived from an EMBL/GenBank/DDBJ whole genome shotgun (WGS) entry which is preliminary data.</text>
</comment>
<feature type="compositionally biased region" description="Polar residues" evidence="1">
    <location>
        <begin position="527"/>
        <end position="536"/>
    </location>
</feature>
<dbReference type="InterPro" id="IPR058112">
    <property type="entry name" value="CD3337_EF1877-like"/>
</dbReference>
<proteinExistence type="predicted"/>
<evidence type="ECO:0000313" key="4">
    <source>
        <dbReference type="Proteomes" id="UP001597399"/>
    </source>
</evidence>
<feature type="transmembrane region" description="Helical" evidence="2">
    <location>
        <begin position="370"/>
        <end position="393"/>
    </location>
</feature>
<feature type="compositionally biased region" description="Basic and acidic residues" evidence="1">
    <location>
        <begin position="573"/>
        <end position="583"/>
    </location>
</feature>
<dbReference type="InterPro" id="IPR045782">
    <property type="entry name" value="TrbL_3"/>
</dbReference>
<protein>
    <submittedName>
        <fullName evidence="3">Energy-coupling factor transporter transmembrane protein EcfT</fullName>
    </submittedName>
</protein>
<dbReference type="Proteomes" id="UP001597399">
    <property type="component" value="Unassembled WGS sequence"/>
</dbReference>
<reference evidence="4" key="1">
    <citation type="journal article" date="2019" name="Int. J. Syst. Evol. Microbiol.">
        <title>The Global Catalogue of Microorganisms (GCM) 10K type strain sequencing project: providing services to taxonomists for standard genome sequencing and annotation.</title>
        <authorList>
            <consortium name="The Broad Institute Genomics Platform"/>
            <consortium name="The Broad Institute Genome Sequencing Center for Infectious Disease"/>
            <person name="Wu L."/>
            <person name="Ma J."/>
        </authorList>
    </citation>
    <scope>NUCLEOTIDE SEQUENCE [LARGE SCALE GENOMIC DNA]</scope>
    <source>
        <strain evidence="4">TISTR 2466</strain>
    </source>
</reference>
<feature type="transmembrane region" description="Helical" evidence="2">
    <location>
        <begin position="142"/>
        <end position="163"/>
    </location>
</feature>